<evidence type="ECO:0000256" key="2">
    <source>
        <dbReference type="SAM" id="MobiDB-lite"/>
    </source>
</evidence>
<feature type="compositionally biased region" description="Basic and acidic residues" evidence="2">
    <location>
        <begin position="621"/>
        <end position="631"/>
    </location>
</feature>
<dbReference type="GeneID" id="3790751"/>
<organism evidence="5 8">
    <name type="scientific">Plasmodium yoelii</name>
    <dbReference type="NCBI Taxonomy" id="5861"/>
    <lineage>
        <taxon>Eukaryota</taxon>
        <taxon>Sar</taxon>
        <taxon>Alveolata</taxon>
        <taxon>Apicomplexa</taxon>
        <taxon>Aconoidasida</taxon>
        <taxon>Haemosporida</taxon>
        <taxon>Plasmodiidae</taxon>
        <taxon>Plasmodium</taxon>
        <taxon>Plasmodium (Vinckeia)</taxon>
    </lineage>
</organism>
<dbReference type="Pfam" id="PF15801">
    <property type="entry name" value="zf-C6H2"/>
    <property type="match status" value="1"/>
</dbReference>
<evidence type="ECO:0000256" key="1">
    <source>
        <dbReference type="PROSITE-ProRule" id="PRU01357"/>
    </source>
</evidence>
<evidence type="ECO:0000259" key="4">
    <source>
        <dbReference type="PROSITE" id="PS52013"/>
    </source>
</evidence>
<dbReference type="RefSeq" id="XP_725412.1">
    <property type="nucleotide sequence ID" value="XM_720319.1"/>
</dbReference>
<reference evidence="5" key="3">
    <citation type="submission" date="2014-05" db="EMBL/GenBank/DDBJ databases">
        <authorList>
            <person name="Aslett A.Martin."/>
            <person name="De Silva Nishadi"/>
        </authorList>
    </citation>
    <scope>NUCLEOTIDE SEQUENCE</scope>
    <source>
        <strain evidence="5">YM</strain>
    </source>
</reference>
<keyword evidence="1" id="KW-0479">Metal-binding</keyword>
<dbReference type="EMBL" id="LM993664">
    <property type="protein sequence ID" value="VTZ78870.1"/>
    <property type="molecule type" value="Genomic_DNA"/>
</dbReference>
<dbReference type="VEuPathDB" id="PlasmoDB:Py17XNL_001002188"/>
<feature type="transmembrane region" description="Helical" evidence="3">
    <location>
        <begin position="298"/>
        <end position="323"/>
    </location>
</feature>
<keyword evidence="3" id="KW-0812">Transmembrane</keyword>
<proteinExistence type="inferred from homology"/>
<evidence type="ECO:0000313" key="6">
    <source>
        <dbReference type="EMBL" id="VTZ78870.1"/>
    </source>
</evidence>
<dbReference type="InterPro" id="IPR031615">
    <property type="entry name" value="Zfn-C6H2"/>
</dbReference>
<sequence length="644" mass="75768">MTICSGCGITTGANICCPVCLKHNKEVFYCSQECFEKSYNGHKNIHYFIKLTNNDDIHKKNISDNNENPISSNKPNVSVIILDEDIENDKLNGNTKINNNFLKKEKFDSSTMDGEGIDTIIEDLNNEMLNIENIGKKNDIHIFQENKNNENKQFFSKETNLNNIQNDGNNIEYNQITKNIIFENYQRKKNYHKYNNVKNYYLFNDSTTDNKFKEDDENENINKTKFSKHFFKNNKISSYINTITDYICSYKYNIILPYYQDIQNKDDKINIKNNNQIKTKLTNKQIIQLKKQFKNKNIFKIIMLFIIISIIVILSTCLFSYILEISQKKFLINSENSLNQKNNINKDSGIADLKSYIAAFEDLRKEIYEMKEVLYAHNIQINKNFHINNSYSLFDNFSKIKPTDQIPHNKRIPDKLNSLTSHSFYGNNNNNSKTIFENEISNLQNLIHEPIPLVQHQYEVNTINELKHTNNYKTNVDNIYEKDDLIIPEKLQSLNAPYIQNVGNIEETDQAQNYTHTIHLEKKNEQNIPDKEFIKKNEYSSQIDDINENIQNKPNNLLTNQNINTEYEQASEIRPIINEENTTTKNEITQDNTYVNENENIIHNHDIKEKHKKNSFQIDENENRENSDRKNNINKPNKKKQNTI</sequence>
<dbReference type="VEuPathDB" id="PlasmoDB:PY17X_1013600"/>
<dbReference type="OMA" id="TSHLFYD"/>
<dbReference type="KEGG" id="pyo:PY17X_1013600"/>
<comment type="similarity">
    <text evidence="1">Belongs to the peptidase M24A family. Methionine aminopeptidase type 1 subfamily.</text>
</comment>
<keyword evidence="1" id="KW-0862">Zinc</keyword>
<dbReference type="Proteomes" id="UP000072904">
    <property type="component" value="Chromosome 10"/>
</dbReference>
<dbReference type="VEuPathDB" id="PlasmoDB:PY05015"/>
<evidence type="ECO:0000313" key="5">
    <source>
        <dbReference type="EMBL" id="CDU84974.1"/>
    </source>
</evidence>
<accession>A0A077YFV3</accession>
<dbReference type="EMBL" id="LK934638">
    <property type="protein sequence ID" value="CDU84974.1"/>
    <property type="molecule type" value="Genomic_DNA"/>
</dbReference>
<keyword evidence="3" id="KW-0472">Membrane</keyword>
<feature type="region of interest" description="Disordered" evidence="2">
    <location>
        <begin position="605"/>
        <end position="644"/>
    </location>
</feature>
<dbReference type="OrthoDB" id="3209743at2759"/>
<dbReference type="VEuPathDB" id="PlasmoDB:PYYM_1013600"/>
<evidence type="ECO:0000313" key="7">
    <source>
        <dbReference type="Proteomes" id="UP000072874"/>
    </source>
</evidence>
<feature type="domain" description="C6H2-type" evidence="4">
    <location>
        <begin position="1"/>
        <end position="53"/>
    </location>
</feature>
<reference evidence="6" key="2">
    <citation type="submission" date="2014-05" db="EMBL/GenBank/DDBJ databases">
        <authorList>
            <person name="Aslett M.A."/>
            <person name="De Silva N."/>
        </authorList>
    </citation>
    <scope>NUCLEOTIDE SEQUENCE</scope>
    <source>
        <strain evidence="6">17X</strain>
    </source>
</reference>
<reference evidence="7 8" key="1">
    <citation type="journal article" date="2014" name="BMC Biol.">
        <title>A comprehensive evaluation of rodent malaria parasite genomes and gene expression.</title>
        <authorList>
            <person name="Otto T.D."/>
            <person name="Bohme U."/>
            <person name="Jackson A.P."/>
            <person name="Hunt M."/>
            <person name="Franke-Fayard B."/>
            <person name="Hoeijmakers W.A."/>
            <person name="Religa A.A."/>
            <person name="Robertson L."/>
            <person name="Sanders M."/>
            <person name="Ogun S.A."/>
            <person name="Cunningham D."/>
            <person name="Erhart A."/>
            <person name="Billker O."/>
            <person name="Khan S.M."/>
            <person name="Stunnenberg H.G."/>
            <person name="Langhorne J."/>
            <person name="Holder A.A."/>
            <person name="Waters A.P."/>
            <person name="Newbold C.I."/>
            <person name="Pain A."/>
            <person name="Berriman M."/>
            <person name="Janse C.J."/>
        </authorList>
    </citation>
    <scope>NUCLEOTIDE SEQUENCE [LARGE SCALE GENOMIC DNA]</scope>
    <source>
        <strain evidence="6 7">17X</strain>
        <strain evidence="5 8">YM</strain>
    </source>
</reference>
<dbReference type="GO" id="GO:0008270">
    <property type="term" value="F:zinc ion binding"/>
    <property type="evidence" value="ECO:0007669"/>
    <property type="project" value="UniProtKB-KW"/>
</dbReference>
<dbReference type="AlphaFoldDB" id="A0A077YFV3"/>
<evidence type="ECO:0000256" key="3">
    <source>
        <dbReference type="SAM" id="Phobius"/>
    </source>
</evidence>
<protein>
    <submittedName>
        <fullName evidence="6">HP12 protein homolog, putative</fullName>
    </submittedName>
</protein>
<name>A0A077YFV3_PLAYE</name>
<dbReference type="PROSITE" id="PS52013">
    <property type="entry name" value="ZF_C6H2"/>
    <property type="match status" value="1"/>
</dbReference>
<gene>
    <name evidence="6" type="ORF">PY17X_1013600</name>
    <name evidence="5" type="ORF">PYYM_1013600</name>
</gene>
<keyword evidence="3" id="KW-1133">Transmembrane helix</keyword>
<dbReference type="Proteomes" id="UP000072874">
    <property type="component" value="Chromosome 10"/>
</dbReference>
<reference evidence="6" key="4">
    <citation type="submission" date="2019-05" db="EMBL/GenBank/DDBJ databases">
        <authorList>
            <consortium name="Pathogen Informatics"/>
        </authorList>
    </citation>
    <scope>NUCLEOTIDE SEQUENCE</scope>
    <source>
        <strain evidence="6">17X</strain>
    </source>
</reference>
<keyword evidence="1" id="KW-0863">Zinc-finger</keyword>
<evidence type="ECO:0000313" key="8">
    <source>
        <dbReference type="Proteomes" id="UP000072904"/>
    </source>
</evidence>